<name>A0A8T2U6L9_CERRI</name>
<accession>A0A8T2U6L9</accession>
<keyword evidence="1" id="KW-1133">Transmembrane helix</keyword>
<dbReference type="Proteomes" id="UP000825935">
    <property type="component" value="Chromosome 8"/>
</dbReference>
<evidence type="ECO:0000313" key="2">
    <source>
        <dbReference type="EMBL" id="KAH7431851.1"/>
    </source>
</evidence>
<comment type="caution">
    <text evidence="2">The sequence shown here is derived from an EMBL/GenBank/DDBJ whole genome shotgun (WGS) entry which is preliminary data.</text>
</comment>
<keyword evidence="3" id="KW-1185">Reference proteome</keyword>
<keyword evidence="1" id="KW-0472">Membrane</keyword>
<evidence type="ECO:0000313" key="3">
    <source>
        <dbReference type="Proteomes" id="UP000825935"/>
    </source>
</evidence>
<dbReference type="AlphaFoldDB" id="A0A8T2U6L9"/>
<reference evidence="2" key="1">
    <citation type="submission" date="2021-08" db="EMBL/GenBank/DDBJ databases">
        <title>WGS assembly of Ceratopteris richardii.</title>
        <authorList>
            <person name="Marchant D.B."/>
            <person name="Chen G."/>
            <person name="Jenkins J."/>
            <person name="Shu S."/>
            <person name="Leebens-Mack J."/>
            <person name="Grimwood J."/>
            <person name="Schmutz J."/>
            <person name="Soltis P."/>
            <person name="Soltis D."/>
            <person name="Chen Z.-H."/>
        </authorList>
    </citation>
    <scope>NUCLEOTIDE SEQUENCE</scope>
    <source>
        <strain evidence="2">Whitten #5841</strain>
        <tissue evidence="2">Leaf</tissue>
    </source>
</reference>
<evidence type="ECO:0000256" key="1">
    <source>
        <dbReference type="SAM" id="Phobius"/>
    </source>
</evidence>
<organism evidence="2 3">
    <name type="scientific">Ceratopteris richardii</name>
    <name type="common">Triangle waterfern</name>
    <dbReference type="NCBI Taxonomy" id="49495"/>
    <lineage>
        <taxon>Eukaryota</taxon>
        <taxon>Viridiplantae</taxon>
        <taxon>Streptophyta</taxon>
        <taxon>Embryophyta</taxon>
        <taxon>Tracheophyta</taxon>
        <taxon>Polypodiopsida</taxon>
        <taxon>Polypodiidae</taxon>
        <taxon>Polypodiales</taxon>
        <taxon>Pteridineae</taxon>
        <taxon>Pteridaceae</taxon>
        <taxon>Parkerioideae</taxon>
        <taxon>Ceratopteris</taxon>
    </lineage>
</organism>
<proteinExistence type="predicted"/>
<dbReference type="EMBL" id="CM035413">
    <property type="protein sequence ID" value="KAH7431851.1"/>
    <property type="molecule type" value="Genomic_DNA"/>
</dbReference>
<feature type="transmembrane region" description="Helical" evidence="1">
    <location>
        <begin position="31"/>
        <end position="48"/>
    </location>
</feature>
<protein>
    <submittedName>
        <fullName evidence="2">Uncharacterized protein</fullName>
    </submittedName>
</protein>
<keyword evidence="1" id="KW-0812">Transmembrane</keyword>
<sequence>MPFPTTTICILLYCLSLPSQNLVCIPIARGMPFPTKIICILLYAYLCLRPPFIHRTRVL</sequence>
<gene>
    <name evidence="2" type="ORF">KP509_08G069400</name>
</gene>